<dbReference type="GO" id="GO:0035725">
    <property type="term" value="P:sodium ion transmembrane transport"/>
    <property type="evidence" value="ECO:0007669"/>
    <property type="project" value="TreeGrafter"/>
</dbReference>
<accession>A0A8S1NGK5</accession>
<feature type="transmembrane region" description="Helical" evidence="1">
    <location>
        <begin position="203"/>
        <end position="222"/>
    </location>
</feature>
<evidence type="ECO:0000259" key="2">
    <source>
        <dbReference type="PROSITE" id="PS50042"/>
    </source>
</evidence>
<keyword evidence="4" id="KW-1185">Reference proteome</keyword>
<reference evidence="3" key="1">
    <citation type="submission" date="2021-01" db="EMBL/GenBank/DDBJ databases">
        <authorList>
            <consortium name="Genoscope - CEA"/>
            <person name="William W."/>
        </authorList>
    </citation>
    <scope>NUCLEOTIDE SEQUENCE</scope>
</reference>
<feature type="transmembrane region" description="Helical" evidence="1">
    <location>
        <begin position="308"/>
        <end position="326"/>
    </location>
</feature>
<evidence type="ECO:0000313" key="3">
    <source>
        <dbReference type="EMBL" id="CAD8091192.1"/>
    </source>
</evidence>
<dbReference type="GO" id="GO:0003254">
    <property type="term" value="P:regulation of membrane depolarization"/>
    <property type="evidence" value="ECO:0007669"/>
    <property type="project" value="TreeGrafter"/>
</dbReference>
<keyword evidence="1" id="KW-1133">Transmembrane helix</keyword>
<dbReference type="PANTHER" id="PTHR45689">
    <property type="entry name" value="I[[H]] CHANNEL, ISOFORM E"/>
    <property type="match status" value="1"/>
</dbReference>
<dbReference type="GO" id="GO:0098855">
    <property type="term" value="C:HCN channel complex"/>
    <property type="evidence" value="ECO:0007669"/>
    <property type="project" value="TreeGrafter"/>
</dbReference>
<feature type="transmembrane region" description="Helical" evidence="1">
    <location>
        <begin position="176"/>
        <end position="197"/>
    </location>
</feature>
<dbReference type="AlphaFoldDB" id="A0A8S1NGK5"/>
<dbReference type="Proteomes" id="UP000692954">
    <property type="component" value="Unassembled WGS sequence"/>
</dbReference>
<dbReference type="PANTHER" id="PTHR45689:SF5">
    <property type="entry name" value="I[[H]] CHANNEL, ISOFORM E"/>
    <property type="match status" value="1"/>
</dbReference>
<protein>
    <recommendedName>
        <fullName evidence="2">Cyclic nucleotide-binding domain-containing protein</fullName>
    </recommendedName>
</protein>
<dbReference type="EMBL" id="CAJJDN010000057">
    <property type="protein sequence ID" value="CAD8091192.1"/>
    <property type="molecule type" value="Genomic_DNA"/>
</dbReference>
<name>A0A8S1NGK5_9CILI</name>
<comment type="caution">
    <text evidence="3">The sequence shown here is derived from an EMBL/GenBank/DDBJ whole genome shotgun (WGS) entry which is preliminary data.</text>
</comment>
<keyword evidence="1" id="KW-0812">Transmembrane</keyword>
<evidence type="ECO:0000313" key="4">
    <source>
        <dbReference type="Proteomes" id="UP000692954"/>
    </source>
</evidence>
<proteinExistence type="predicted"/>
<dbReference type="InterPro" id="IPR051413">
    <property type="entry name" value="K/Na_HCN_channel"/>
</dbReference>
<feature type="domain" description="Cyclic nucleotide-binding" evidence="2">
    <location>
        <begin position="406"/>
        <end position="507"/>
    </location>
</feature>
<keyword evidence="1" id="KW-0472">Membrane</keyword>
<gene>
    <name evidence="3" type="ORF">PSON_ATCC_30995.1.T0570128</name>
</gene>
<dbReference type="GO" id="GO:0005249">
    <property type="term" value="F:voltage-gated potassium channel activity"/>
    <property type="evidence" value="ECO:0007669"/>
    <property type="project" value="TreeGrafter"/>
</dbReference>
<dbReference type="OrthoDB" id="308495at2759"/>
<dbReference type="PROSITE" id="PS50042">
    <property type="entry name" value="CNMP_BINDING_3"/>
    <property type="match status" value="1"/>
</dbReference>
<evidence type="ECO:0000256" key="1">
    <source>
        <dbReference type="SAM" id="Phobius"/>
    </source>
</evidence>
<dbReference type="InterPro" id="IPR000595">
    <property type="entry name" value="cNMP-bd_dom"/>
</dbReference>
<organism evidence="3 4">
    <name type="scientific">Paramecium sonneborni</name>
    <dbReference type="NCBI Taxonomy" id="65129"/>
    <lineage>
        <taxon>Eukaryota</taxon>
        <taxon>Sar</taxon>
        <taxon>Alveolata</taxon>
        <taxon>Ciliophora</taxon>
        <taxon>Intramacronucleata</taxon>
        <taxon>Oligohymenophorea</taxon>
        <taxon>Peniculida</taxon>
        <taxon>Parameciidae</taxon>
        <taxon>Paramecium</taxon>
    </lineage>
</organism>
<feature type="transmembrane region" description="Helical" evidence="1">
    <location>
        <begin position="106"/>
        <end position="125"/>
    </location>
</feature>
<sequence length="798" mass="94627">MSHPRQPSYEVEGDKAPAFETFDLKAHKQNRGITWQFRSQRQQTNVKINNTEVNKLKKKQHKVLVFIEKLKKNLNLRNKQFKIINSLLFSPLNIGKTVYKSSVQPSLYVVWNLIIFFFCTLLLIVSPVEYIYQQNSYQNYLFAIMIILVILDQIYKYTSQLYEEEQLENNKQFLEFIFGSTNILIDTSCIILLSVLILSENEIIKIISLFIIKFVIFKKIMLTFNKRIYYELSDLKIQTISILLTCHFFTCINLRQTFIINQKVAEVQEILGQYLIIYLNYVLQFGNIQLNTEDDTLQNQIFNRCTTLILLFYKILILKLIILNSLDFFQDFKKLKDLRLLQKFLYKQKVSQKLKDQISIKLEKIIFQTQNYKNIENYFEQCLEKESIFQEFKEQKLVNFVNQFSIFSKFSKLTKQQIAQNLSPIILNVNDKLVCNQFGDQYNIYLIYQGKVAQGLSEKISEFQKSFKGQCFGQYSFFTGQEQKNQITSLDYCLLYKLSRDTFLKIISSNIQDLEIATFIKDQVLFNNNYQIIDSFCLYCQEKAHLIINCPKIHLTQNNVGFYDKYLYSPYQFRKSYNRRIKKNQDYKRNHFKQLIENKIKLYSIQESSSDMDQLSLSNNELNIENKETKYQGDSCNNLLNEINNENFIQNSQKDQQYQDIISLNQSQQQQQKVQSKSFFDQKISNIMNKAHSLNLIPSLSSNASPIVKIQNPSLPTITEFLNLVSHNPYMENIYKIDLDRIQDFKIYYPEYNIFVVLFKLKRSLRRNQEQKSKLTINQSLALKIGKIIQKSDKIRKL</sequence>
<feature type="transmembrane region" description="Helical" evidence="1">
    <location>
        <begin position="137"/>
        <end position="155"/>
    </location>
</feature>